<dbReference type="CDD" id="cd02901">
    <property type="entry name" value="Macro_Poa1p-like"/>
    <property type="match status" value="1"/>
</dbReference>
<keyword evidence="3" id="KW-1185">Reference proteome</keyword>
<dbReference type="Ensembl" id="ENSOKIT00005115556.1">
    <property type="protein sequence ID" value="ENSOKIP00005107839.1"/>
    <property type="gene ID" value="ENSOKIG00005047233.1"/>
</dbReference>
<dbReference type="PANTHER" id="PTHR12521">
    <property type="entry name" value="PROTEIN C6ORF130"/>
    <property type="match status" value="1"/>
</dbReference>
<dbReference type="SUPFAM" id="SSF52949">
    <property type="entry name" value="Macro domain-like"/>
    <property type="match status" value="1"/>
</dbReference>
<reference evidence="2" key="2">
    <citation type="submission" date="2025-09" db="UniProtKB">
        <authorList>
            <consortium name="Ensembl"/>
        </authorList>
    </citation>
    <scope>IDENTIFICATION</scope>
</reference>
<dbReference type="InterPro" id="IPR050892">
    <property type="entry name" value="ADP-ribose_metab_enzymes"/>
</dbReference>
<reference evidence="2" key="1">
    <citation type="submission" date="2025-08" db="UniProtKB">
        <authorList>
            <consortium name="Ensembl"/>
        </authorList>
    </citation>
    <scope>IDENTIFICATION</scope>
</reference>
<organism evidence="2 3">
    <name type="scientific">Oncorhynchus kisutch</name>
    <name type="common">Coho salmon</name>
    <name type="synonym">Salmo kisutch</name>
    <dbReference type="NCBI Taxonomy" id="8019"/>
    <lineage>
        <taxon>Eukaryota</taxon>
        <taxon>Metazoa</taxon>
        <taxon>Chordata</taxon>
        <taxon>Craniata</taxon>
        <taxon>Vertebrata</taxon>
        <taxon>Euteleostomi</taxon>
        <taxon>Actinopterygii</taxon>
        <taxon>Neopterygii</taxon>
        <taxon>Teleostei</taxon>
        <taxon>Protacanthopterygii</taxon>
        <taxon>Salmoniformes</taxon>
        <taxon>Salmonidae</taxon>
        <taxon>Salmoninae</taxon>
        <taxon>Oncorhynchus</taxon>
    </lineage>
</organism>
<dbReference type="PROSITE" id="PS51154">
    <property type="entry name" value="MACRO"/>
    <property type="match status" value="1"/>
</dbReference>
<name>A0A8C7KUS1_ONCKI</name>
<gene>
    <name evidence="2" type="primary">SYT2</name>
    <name evidence="2" type="synonym">oard1</name>
</gene>
<dbReference type="Proteomes" id="UP000694557">
    <property type="component" value="Unassembled WGS sequence"/>
</dbReference>
<dbReference type="GeneTree" id="ENSGT00940000157586"/>
<evidence type="ECO:0000313" key="3">
    <source>
        <dbReference type="Proteomes" id="UP000694557"/>
    </source>
</evidence>
<dbReference type="InterPro" id="IPR002589">
    <property type="entry name" value="Macro_dom"/>
</dbReference>
<protein>
    <submittedName>
        <fullName evidence="2">Synaptotagmin 2</fullName>
    </submittedName>
</protein>
<accession>A0A8C7KUS1</accession>
<dbReference type="InterPro" id="IPR043472">
    <property type="entry name" value="Macro_dom-like"/>
</dbReference>
<evidence type="ECO:0000313" key="2">
    <source>
        <dbReference type="Ensembl" id="ENSOKIP00005107839.1"/>
    </source>
</evidence>
<sequence>MLPSLGQNAEGGWRLHHVKGDLFSCREDEVLAHCISEDCRMGAGIAVKFKKQFSGVDELKKQKKVPGQCAVLKRNKRFVYYLVRCLALYTNQLKHMKPFYLVIFCGVSILQITKEKYSHKPTYDNLRQSLVDMKSHCLQNGVTGISMPRIGCGLDRLSWDKVEEMLKQVFQPTDISITVYTLPVKPTGKPSFH</sequence>
<feature type="domain" description="Macro" evidence="1">
    <location>
        <begin position="2"/>
        <end position="193"/>
    </location>
</feature>
<dbReference type="PANTHER" id="PTHR12521:SF0">
    <property type="entry name" value="ADP-RIBOSE GLYCOHYDROLASE OARD1"/>
    <property type="match status" value="1"/>
</dbReference>
<dbReference type="AlphaFoldDB" id="A0A8C7KUS1"/>
<dbReference type="GO" id="GO:0140291">
    <property type="term" value="P:peptidyl-glutamate ADP-deribosylation"/>
    <property type="evidence" value="ECO:0007669"/>
    <property type="project" value="TreeGrafter"/>
</dbReference>
<evidence type="ECO:0000259" key="1">
    <source>
        <dbReference type="PROSITE" id="PS51154"/>
    </source>
</evidence>
<proteinExistence type="predicted"/>
<dbReference type="Gene3D" id="3.40.220.10">
    <property type="entry name" value="Leucine Aminopeptidase, subunit E, domain 1"/>
    <property type="match status" value="1"/>
</dbReference>